<proteinExistence type="predicted"/>
<keyword evidence="1" id="KW-1185">Reference proteome</keyword>
<dbReference type="WBParaSite" id="PEQ_0000104501-mRNA-1">
    <property type="protein sequence ID" value="PEQ_0000104501-mRNA-1"/>
    <property type="gene ID" value="PEQ_0000104501"/>
</dbReference>
<reference evidence="2" key="1">
    <citation type="submission" date="2022-11" db="UniProtKB">
        <authorList>
            <consortium name="WormBaseParasite"/>
        </authorList>
    </citation>
    <scope>IDENTIFICATION</scope>
</reference>
<sequence length="38" mass="4528">MKIRLFKRKLKILKKTINIELNLSHQIASLTSTHCIHR</sequence>
<evidence type="ECO:0000313" key="1">
    <source>
        <dbReference type="Proteomes" id="UP000887564"/>
    </source>
</evidence>
<evidence type="ECO:0000313" key="2">
    <source>
        <dbReference type="WBParaSite" id="PEQ_0000104501-mRNA-1"/>
    </source>
</evidence>
<name>A0A914R8M2_PAREQ</name>
<accession>A0A914R8M2</accession>
<dbReference type="AlphaFoldDB" id="A0A914R8M2"/>
<dbReference type="Proteomes" id="UP000887564">
    <property type="component" value="Unplaced"/>
</dbReference>
<protein>
    <submittedName>
        <fullName evidence="2">Uncharacterized protein</fullName>
    </submittedName>
</protein>
<organism evidence="1 2">
    <name type="scientific">Parascaris equorum</name>
    <name type="common">Equine roundworm</name>
    <dbReference type="NCBI Taxonomy" id="6256"/>
    <lineage>
        <taxon>Eukaryota</taxon>
        <taxon>Metazoa</taxon>
        <taxon>Ecdysozoa</taxon>
        <taxon>Nematoda</taxon>
        <taxon>Chromadorea</taxon>
        <taxon>Rhabditida</taxon>
        <taxon>Spirurina</taxon>
        <taxon>Ascaridomorpha</taxon>
        <taxon>Ascaridoidea</taxon>
        <taxon>Ascarididae</taxon>
        <taxon>Parascaris</taxon>
    </lineage>
</organism>